<proteinExistence type="predicted"/>
<dbReference type="AlphaFoldDB" id="A0A518IUT9"/>
<evidence type="ECO:0000313" key="2">
    <source>
        <dbReference type="EMBL" id="QDV56861.1"/>
    </source>
</evidence>
<sequence length="258" mass="27997">MIQRPPILLLLAGGLVGGPYVATETELGQSLQAKLTQVTASGGDAQTAGWTSPSADGLDSHYSTEALWARGDKHPHRDLDWLSHPSQALAGGPFQDFRDVLRFDATPAWVTAQFSRVTTVLADRQLEGLRVPVVTGAKPDDLAGTITYYFTPQHRLQRISFNGFTGDPTRLVSLMLAHYHLSPDHSLGSGGYSYGWNGTPSSLMKITPTPVIYSESPNSRFTVFLELNQPNGPYGLSHAATDILSVSRTSQTPQRTSY</sequence>
<name>A0A518IUT9_9BACT</name>
<evidence type="ECO:0000313" key="3">
    <source>
        <dbReference type="Proteomes" id="UP000316770"/>
    </source>
</evidence>
<accession>A0A518IUT9</accession>
<gene>
    <name evidence="2" type="ORF">Mal33_28620</name>
</gene>
<dbReference type="OrthoDB" id="258357at2"/>
<dbReference type="RefSeq" id="WP_145123600.1">
    <property type="nucleotide sequence ID" value="NZ_CP036292.1"/>
</dbReference>
<dbReference type="Pfam" id="PF20397">
    <property type="entry name" value="DUF6690"/>
    <property type="match status" value="1"/>
</dbReference>
<dbReference type="InterPro" id="IPR046512">
    <property type="entry name" value="DUF6690"/>
</dbReference>
<organism evidence="2 3">
    <name type="scientific">Rosistilla oblonga</name>
    <dbReference type="NCBI Taxonomy" id="2527990"/>
    <lineage>
        <taxon>Bacteria</taxon>
        <taxon>Pseudomonadati</taxon>
        <taxon>Planctomycetota</taxon>
        <taxon>Planctomycetia</taxon>
        <taxon>Pirellulales</taxon>
        <taxon>Pirellulaceae</taxon>
        <taxon>Rosistilla</taxon>
    </lineage>
</organism>
<feature type="domain" description="DUF6690" evidence="1">
    <location>
        <begin position="3"/>
        <end position="250"/>
    </location>
</feature>
<dbReference type="EMBL" id="CP036318">
    <property type="protein sequence ID" value="QDV56861.1"/>
    <property type="molecule type" value="Genomic_DNA"/>
</dbReference>
<protein>
    <recommendedName>
        <fullName evidence="1">DUF6690 domain-containing protein</fullName>
    </recommendedName>
</protein>
<keyword evidence="3" id="KW-1185">Reference proteome</keyword>
<reference evidence="2 3" key="1">
    <citation type="submission" date="2019-02" db="EMBL/GenBank/DDBJ databases">
        <title>Deep-cultivation of Planctomycetes and their phenomic and genomic characterization uncovers novel biology.</title>
        <authorList>
            <person name="Wiegand S."/>
            <person name="Jogler M."/>
            <person name="Boedeker C."/>
            <person name="Pinto D."/>
            <person name="Vollmers J."/>
            <person name="Rivas-Marin E."/>
            <person name="Kohn T."/>
            <person name="Peeters S.H."/>
            <person name="Heuer A."/>
            <person name="Rast P."/>
            <person name="Oberbeckmann S."/>
            <person name="Bunk B."/>
            <person name="Jeske O."/>
            <person name="Meyerdierks A."/>
            <person name="Storesund J.E."/>
            <person name="Kallscheuer N."/>
            <person name="Luecker S."/>
            <person name="Lage O.M."/>
            <person name="Pohl T."/>
            <person name="Merkel B.J."/>
            <person name="Hornburger P."/>
            <person name="Mueller R.-W."/>
            <person name="Bruemmer F."/>
            <person name="Labrenz M."/>
            <person name="Spormann A.M."/>
            <person name="Op den Camp H."/>
            <person name="Overmann J."/>
            <person name="Amann R."/>
            <person name="Jetten M.S.M."/>
            <person name="Mascher T."/>
            <person name="Medema M.H."/>
            <person name="Devos D.P."/>
            <person name="Kaster A.-K."/>
            <person name="Ovreas L."/>
            <person name="Rohde M."/>
            <person name="Galperin M.Y."/>
            <person name="Jogler C."/>
        </authorList>
    </citation>
    <scope>NUCLEOTIDE SEQUENCE [LARGE SCALE GENOMIC DNA]</scope>
    <source>
        <strain evidence="2 3">Mal33</strain>
    </source>
</reference>
<dbReference type="Proteomes" id="UP000316770">
    <property type="component" value="Chromosome"/>
</dbReference>
<evidence type="ECO:0000259" key="1">
    <source>
        <dbReference type="Pfam" id="PF20397"/>
    </source>
</evidence>